<dbReference type="InterPro" id="IPR011330">
    <property type="entry name" value="Glyco_hydro/deAcase_b/a-brl"/>
</dbReference>
<organism evidence="2 3">
    <name type="scientific">Albidovulum sediminicola</name>
    <dbReference type="NCBI Taxonomy" id="2984331"/>
    <lineage>
        <taxon>Bacteria</taxon>
        <taxon>Pseudomonadati</taxon>
        <taxon>Pseudomonadota</taxon>
        <taxon>Alphaproteobacteria</taxon>
        <taxon>Rhodobacterales</taxon>
        <taxon>Paracoccaceae</taxon>
        <taxon>Albidovulum</taxon>
    </lineage>
</organism>
<feature type="compositionally biased region" description="Low complexity" evidence="1">
    <location>
        <begin position="26"/>
        <end position="39"/>
    </location>
</feature>
<dbReference type="InterPro" id="IPR006837">
    <property type="entry name" value="Divergent_DAC"/>
</dbReference>
<dbReference type="Pfam" id="PF04748">
    <property type="entry name" value="Polysacc_deac_2"/>
    <property type="match status" value="1"/>
</dbReference>
<comment type="caution">
    <text evidence="2">The sequence shown here is derived from an EMBL/GenBank/DDBJ whole genome shotgun (WGS) entry which is preliminary data.</text>
</comment>
<feature type="compositionally biased region" description="Low complexity" evidence="1">
    <location>
        <begin position="56"/>
        <end position="73"/>
    </location>
</feature>
<dbReference type="CDD" id="cd10936">
    <property type="entry name" value="CE4_DAC2"/>
    <property type="match status" value="1"/>
</dbReference>
<dbReference type="RefSeq" id="WP_263721193.1">
    <property type="nucleotide sequence ID" value="NZ_JAOWLA010000006.1"/>
</dbReference>
<evidence type="ECO:0000256" key="1">
    <source>
        <dbReference type="SAM" id="MobiDB-lite"/>
    </source>
</evidence>
<reference evidence="2 3" key="1">
    <citation type="submission" date="2022-10" db="EMBL/GenBank/DDBJ databases">
        <title>Defluviimonas sp. nov., isolated from ocean surface water.</title>
        <authorList>
            <person name="He W."/>
            <person name="Wang L."/>
            <person name="Zhang D.-F."/>
        </authorList>
    </citation>
    <scope>NUCLEOTIDE SEQUENCE [LARGE SCALE GENOMIC DNA]</scope>
    <source>
        <strain evidence="2 3">WL0075</strain>
    </source>
</reference>
<dbReference type="EMBL" id="JAOWLA010000006">
    <property type="protein sequence ID" value="MCV2864679.1"/>
    <property type="molecule type" value="Genomic_DNA"/>
</dbReference>
<protein>
    <submittedName>
        <fullName evidence="2">Divergent polysaccharide deacetylase family protein</fullName>
    </submittedName>
</protein>
<evidence type="ECO:0000313" key="3">
    <source>
        <dbReference type="Proteomes" id="UP001652503"/>
    </source>
</evidence>
<gene>
    <name evidence="2" type="ORF">OE647_08000</name>
</gene>
<accession>A0ABT2Z0L0</accession>
<feature type="compositionally biased region" description="Low complexity" evidence="1">
    <location>
        <begin position="194"/>
        <end position="250"/>
    </location>
</feature>
<keyword evidence="3" id="KW-1185">Reference proteome</keyword>
<evidence type="ECO:0000313" key="2">
    <source>
        <dbReference type="EMBL" id="MCV2864679.1"/>
    </source>
</evidence>
<name>A0ABT2Z0L0_9RHOB</name>
<dbReference type="Gene3D" id="3.20.20.370">
    <property type="entry name" value="Glycoside hydrolase/deacetylase"/>
    <property type="match status" value="1"/>
</dbReference>
<feature type="region of interest" description="Disordered" evidence="1">
    <location>
        <begin position="26"/>
        <end position="250"/>
    </location>
</feature>
<sequence length="519" mass="52541">MGTILGGATAAILSLQAAPPGQQLEAVRAAGEAARGAAPAPAPAAMPEPEAKAEVQPEVEPAPSEAAGEEPQSIPDTPIVEVPAGSEFEKAKPEEAAEVPTPDEAAPVQEAPAVSQPAGEGAPQLAEVNTAGQPESQTEAPAAPEAPELTEEATASAAPEQAESAPVEAGSIEPAEQPVAADAGNAMPQIPQSVDAAVDAATDPAVDPAPAEPAPTEEAAAEPASAEEAPASEPEPSTEPEASAEAAVTAMPGQRAGTLPTISDVAPELAAPPADTEPASDDAALEDEGLPALMRYAAPFDLTGVGPTVSIVLLDPGEGRDGVDAAEIEALPFPATIGFDPNSSESRDRARKFRAAGFELVAVVGNGLQRGMTAKDVEVAVEALLTPLPETVAVVPAPDALFQIDREVVKHLAFALKDDGRGLITYARGLNVAGQAAGQAGVPHASVDRVVDEYKEDADSVRRLLDRAAFDAGQKGQAVIVAHAYPETMQALREWFASGPKGVTLAPVSARMIAEMSGQ</sequence>
<feature type="compositionally biased region" description="Low complexity" evidence="1">
    <location>
        <begin position="133"/>
        <end position="169"/>
    </location>
</feature>
<dbReference type="Proteomes" id="UP001652503">
    <property type="component" value="Unassembled WGS sequence"/>
</dbReference>
<dbReference type="SUPFAM" id="SSF88713">
    <property type="entry name" value="Glycoside hydrolase/deacetylase"/>
    <property type="match status" value="1"/>
</dbReference>
<proteinExistence type="predicted"/>